<name>B3QSZ6_CHLT3</name>
<sequence length="289" mass="33229">MSKSQLSLSIEKQEITLVHLTQEDSGQYIVQDCHEMHFGFDIYEDVFEHGHSKAMLAVMHELIPALEKYIPQKLSVCVNMDKIKCVRTFFDRDLSETEFADECEDEAEKFLCNPEAYTLQAVRLWEQSDMPYERYLLVFMPKQVLNRLQMLIAPARKNINLIDGSHMSLQNLYRDSQEAMLLIEIESRYFALSLMNKFRIEEFSYWNLASETDAAYFALTEMQKLEIPSKIYAIGSGASPDAMAFLSGVIGVRVMPLTMPAQMTFNCEKKDATKYLKALGCAIKAVNEF</sequence>
<evidence type="ECO:0000313" key="1">
    <source>
        <dbReference type="EMBL" id="ACF12639.1"/>
    </source>
</evidence>
<accession>B3QSZ6</accession>
<evidence type="ECO:0000313" key="2">
    <source>
        <dbReference type="Proteomes" id="UP000001208"/>
    </source>
</evidence>
<dbReference type="HOGENOM" id="CLU_962049_0_0_10"/>
<dbReference type="RefSeq" id="WP_012498723.1">
    <property type="nucleotide sequence ID" value="NC_011026.1"/>
</dbReference>
<evidence type="ECO:0008006" key="3">
    <source>
        <dbReference type="Google" id="ProtNLM"/>
    </source>
</evidence>
<dbReference type="KEGG" id="cts:Ctha_0168"/>
<dbReference type="OrthoDB" id="597004at2"/>
<gene>
    <name evidence="1" type="ordered locus">Ctha_0168</name>
</gene>
<proteinExistence type="predicted"/>
<reference evidence="1 2" key="1">
    <citation type="submission" date="2008-06" db="EMBL/GenBank/DDBJ databases">
        <title>Complete sequence of Chloroherpeton thalassium ATCC 35110.</title>
        <authorList>
            <consortium name="US DOE Joint Genome Institute"/>
            <person name="Lucas S."/>
            <person name="Copeland A."/>
            <person name="Lapidus A."/>
            <person name="Glavina del Rio T."/>
            <person name="Dalin E."/>
            <person name="Tice H."/>
            <person name="Bruce D."/>
            <person name="Goodwin L."/>
            <person name="Pitluck S."/>
            <person name="Schmutz J."/>
            <person name="Larimer F."/>
            <person name="Land M."/>
            <person name="Hauser L."/>
            <person name="Kyrpides N."/>
            <person name="Mikhailova N."/>
            <person name="Liu Z."/>
            <person name="Li T."/>
            <person name="Zhao F."/>
            <person name="Overmann J."/>
            <person name="Bryant D.A."/>
            <person name="Richardson P."/>
        </authorList>
    </citation>
    <scope>NUCLEOTIDE SEQUENCE [LARGE SCALE GENOMIC DNA]</scope>
    <source>
        <strain evidence="2">ATCC 35110 / GB-78</strain>
    </source>
</reference>
<dbReference type="eggNOG" id="ENOG5033J53">
    <property type="taxonomic scope" value="Bacteria"/>
</dbReference>
<dbReference type="Proteomes" id="UP000001208">
    <property type="component" value="Chromosome"/>
</dbReference>
<protein>
    <recommendedName>
        <fullName evidence="3">Tfp pilus assembly protein ATPase PilM-like protein</fullName>
    </recommendedName>
</protein>
<dbReference type="EMBL" id="CP001100">
    <property type="protein sequence ID" value="ACF12639.1"/>
    <property type="molecule type" value="Genomic_DNA"/>
</dbReference>
<keyword evidence="2" id="KW-1185">Reference proteome</keyword>
<organism evidence="1 2">
    <name type="scientific">Chloroherpeton thalassium (strain ATCC 35110 / GB-78)</name>
    <dbReference type="NCBI Taxonomy" id="517418"/>
    <lineage>
        <taxon>Bacteria</taxon>
        <taxon>Pseudomonadati</taxon>
        <taxon>Chlorobiota</taxon>
        <taxon>Chlorobiia</taxon>
        <taxon>Chlorobiales</taxon>
        <taxon>Chloroherpetonaceae</taxon>
        <taxon>Chloroherpeton</taxon>
    </lineage>
</organism>
<dbReference type="AlphaFoldDB" id="B3QSZ6"/>